<organism evidence="2 3">
    <name type="scientific">Lachnospira eligens (strain ATCC 27750 / DSM 3376 / VPI C15-48 / C15-B4)</name>
    <name type="common">Eubacterium eligens</name>
    <dbReference type="NCBI Taxonomy" id="515620"/>
    <lineage>
        <taxon>Bacteria</taxon>
        <taxon>Bacillati</taxon>
        <taxon>Bacillota</taxon>
        <taxon>Clostridia</taxon>
        <taxon>Lachnospirales</taxon>
        <taxon>Lachnospiraceae</taxon>
        <taxon>Lachnospira</taxon>
    </lineage>
</organism>
<evidence type="ECO:0000313" key="2">
    <source>
        <dbReference type="EMBL" id="ACR72967.1"/>
    </source>
</evidence>
<protein>
    <recommendedName>
        <fullName evidence="4">Type II secretion system protein GspF domain-containing protein</fullName>
    </recommendedName>
</protein>
<dbReference type="eggNOG" id="COG2064">
    <property type="taxonomic scope" value="Bacteria"/>
</dbReference>
<evidence type="ECO:0000313" key="3">
    <source>
        <dbReference type="Proteomes" id="UP000001476"/>
    </source>
</evidence>
<gene>
    <name evidence="2" type="ordered locus">EUBELI_01984</name>
</gene>
<name>C4Z4S8_LACE2</name>
<proteinExistence type="predicted"/>
<feature type="transmembrane region" description="Helical" evidence="1">
    <location>
        <begin position="233"/>
        <end position="250"/>
    </location>
</feature>
<feature type="transmembrane region" description="Helical" evidence="1">
    <location>
        <begin position="392"/>
        <end position="413"/>
    </location>
</feature>
<dbReference type="KEGG" id="eel:EUBELI_01984"/>
<evidence type="ECO:0000256" key="1">
    <source>
        <dbReference type="SAM" id="Phobius"/>
    </source>
</evidence>
<reference evidence="2" key="1">
    <citation type="journal article" date="2009" name="Proc. Natl. Acad. Sci. U.S.A.">
        <title>Characterizing a model human gut microbiota composed of members of its two dominant bacterial phyla.</title>
        <authorList>
            <person name="Mahowald M.A."/>
            <person name="Rey F.E."/>
            <person name="Seedorf H."/>
            <person name="Turnbaugh P.J."/>
            <person name="Fulton R.S."/>
            <person name="Wollam A."/>
            <person name="Shah N."/>
            <person name="Wang C."/>
            <person name="Magrini V."/>
            <person name="Wilson R.K."/>
            <person name="Cantarel B.L."/>
            <person name="Coutinho P.M."/>
            <person name="Henrissat B."/>
            <person name="Crock L.W."/>
            <person name="Russell A."/>
            <person name="Verberkmoes N.C."/>
            <person name="Hettich R.L."/>
            <person name="Gordon J.I."/>
        </authorList>
    </citation>
    <scope>NUCLEOTIDE SEQUENCE [LARGE SCALE GENOMIC DNA]</scope>
    <source>
        <strain evidence="2">ATCC 27750</strain>
    </source>
</reference>
<keyword evidence="1" id="KW-0812">Transmembrane</keyword>
<accession>C4Z4S8</accession>
<keyword evidence="1" id="KW-0472">Membrane</keyword>
<sequence>MKFEIKRSYKLDMKKKIIAAIVISIIFAGASAAMNQRDKVKTTALTRPQPGEADEIRQINVLDKDGGVLAQLDINVEPRQLSEEEAFEYFEKAYQETLINMLGNNESVRHITSDLNMCDTAQNGIIELEWYSTDYELVGYDGKVNNQGFSENDEKEVKLVLITRYGEYKNEYDIGVKVVAPEYDSKTKIKVSAQESIKKAADSSPYASDIELPEYIDGQAVDYEPAGSTSPPSLYLVLGMVSVVLIVLLEKKKNKDLLKKRKKELIYDYSEIVSKLTLLLGAGMTTRMAWHKIVEDYNRKRQSGSIGVRPAYDEMYEADCNMQAGISEAAAYERFGKKCDTREYMKLASLLQTNIKKGTSQLRVLLEHEVNESFEKRKNIAKIKGEEATTKLLFPMLLMLGVVMAIIMIPAVMKFNM</sequence>
<dbReference type="EMBL" id="CP001104">
    <property type="protein sequence ID" value="ACR72967.1"/>
    <property type="molecule type" value="Genomic_DNA"/>
</dbReference>
<dbReference type="RefSeq" id="WP_012740199.1">
    <property type="nucleotide sequence ID" value="NC_012778.1"/>
</dbReference>
<dbReference type="AlphaFoldDB" id="C4Z4S8"/>
<dbReference type="Proteomes" id="UP000001476">
    <property type="component" value="Chromosome"/>
</dbReference>
<keyword evidence="3" id="KW-1185">Reference proteome</keyword>
<keyword evidence="1" id="KW-1133">Transmembrane helix</keyword>
<evidence type="ECO:0008006" key="4">
    <source>
        <dbReference type="Google" id="ProtNLM"/>
    </source>
</evidence>
<dbReference type="GeneID" id="41356627"/>
<dbReference type="HOGENOM" id="CLU_044047_0_0_9"/>
<dbReference type="STRING" id="515620.EUBELI_01984"/>